<proteinExistence type="predicted"/>
<name>A0A644TIB4_9ZZZZ</name>
<comment type="caution">
    <text evidence="1">The sequence shown here is derived from an EMBL/GenBank/DDBJ whole genome shotgun (WGS) entry which is preliminary data.</text>
</comment>
<accession>A0A644TIB4</accession>
<gene>
    <name evidence="1" type="ORF">SDC9_12317</name>
</gene>
<dbReference type="EMBL" id="VSSQ01000033">
    <property type="protein sequence ID" value="MPL66630.1"/>
    <property type="molecule type" value="Genomic_DNA"/>
</dbReference>
<organism evidence="1">
    <name type="scientific">bioreactor metagenome</name>
    <dbReference type="NCBI Taxonomy" id="1076179"/>
    <lineage>
        <taxon>unclassified sequences</taxon>
        <taxon>metagenomes</taxon>
        <taxon>ecological metagenomes</taxon>
    </lineage>
</organism>
<sequence length="89" mass="9637">MKKTILLVLALGACAISQGQNVSKTTTTVVETKEVGDSTITTKIITTNVDGKTTVEKEVNVSRYVSDNAPEVYQAKTDSNKKKQSLYLV</sequence>
<evidence type="ECO:0008006" key="2">
    <source>
        <dbReference type="Google" id="ProtNLM"/>
    </source>
</evidence>
<evidence type="ECO:0000313" key="1">
    <source>
        <dbReference type="EMBL" id="MPL66630.1"/>
    </source>
</evidence>
<protein>
    <recommendedName>
        <fullName evidence="2">G5 domain-containing protein</fullName>
    </recommendedName>
</protein>
<reference evidence="1" key="1">
    <citation type="submission" date="2019-08" db="EMBL/GenBank/DDBJ databases">
        <authorList>
            <person name="Kucharzyk K."/>
            <person name="Murdoch R.W."/>
            <person name="Higgins S."/>
            <person name="Loffler F."/>
        </authorList>
    </citation>
    <scope>NUCLEOTIDE SEQUENCE</scope>
</reference>
<dbReference type="AlphaFoldDB" id="A0A644TIB4"/>